<accession>A0AAV9QVQ1</accession>
<dbReference type="AlphaFoldDB" id="A0AAV9QVQ1"/>
<reference evidence="2 3" key="1">
    <citation type="submission" date="2021-06" db="EMBL/GenBank/DDBJ databases">
        <authorList>
            <person name="Palmer J.M."/>
        </authorList>
    </citation>
    <scope>NUCLEOTIDE SEQUENCE [LARGE SCALE GENOMIC DNA]</scope>
    <source>
        <strain evidence="2 3">MEX-2019</strain>
        <tissue evidence="2">Muscle</tissue>
    </source>
</reference>
<feature type="compositionally biased region" description="Low complexity" evidence="1">
    <location>
        <begin position="219"/>
        <end position="229"/>
    </location>
</feature>
<dbReference type="EMBL" id="JAHHUM010002801">
    <property type="protein sequence ID" value="KAK5600741.1"/>
    <property type="molecule type" value="Genomic_DNA"/>
</dbReference>
<evidence type="ECO:0000256" key="1">
    <source>
        <dbReference type="SAM" id="MobiDB-lite"/>
    </source>
</evidence>
<gene>
    <name evidence="2" type="ORF">CRENBAI_010867</name>
</gene>
<evidence type="ECO:0000313" key="2">
    <source>
        <dbReference type="EMBL" id="KAK5600741.1"/>
    </source>
</evidence>
<protein>
    <submittedName>
        <fullName evidence="2">Uncharacterized protein</fullName>
    </submittedName>
</protein>
<feature type="region of interest" description="Disordered" evidence="1">
    <location>
        <begin position="272"/>
        <end position="302"/>
    </location>
</feature>
<feature type="region of interest" description="Disordered" evidence="1">
    <location>
        <begin position="211"/>
        <end position="245"/>
    </location>
</feature>
<evidence type="ECO:0000313" key="3">
    <source>
        <dbReference type="Proteomes" id="UP001311232"/>
    </source>
</evidence>
<keyword evidence="3" id="KW-1185">Reference proteome</keyword>
<organism evidence="2 3">
    <name type="scientific">Crenichthys baileyi</name>
    <name type="common">White River springfish</name>
    <dbReference type="NCBI Taxonomy" id="28760"/>
    <lineage>
        <taxon>Eukaryota</taxon>
        <taxon>Metazoa</taxon>
        <taxon>Chordata</taxon>
        <taxon>Craniata</taxon>
        <taxon>Vertebrata</taxon>
        <taxon>Euteleostomi</taxon>
        <taxon>Actinopterygii</taxon>
        <taxon>Neopterygii</taxon>
        <taxon>Teleostei</taxon>
        <taxon>Neoteleostei</taxon>
        <taxon>Acanthomorphata</taxon>
        <taxon>Ovalentaria</taxon>
        <taxon>Atherinomorphae</taxon>
        <taxon>Cyprinodontiformes</taxon>
        <taxon>Goodeidae</taxon>
        <taxon>Crenichthys</taxon>
    </lineage>
</organism>
<feature type="region of interest" description="Disordered" evidence="1">
    <location>
        <begin position="50"/>
        <end position="71"/>
    </location>
</feature>
<proteinExistence type="predicted"/>
<name>A0AAV9QVQ1_9TELE</name>
<sequence length="383" mass="39748">MFPPNMDFVDRGQDTAMDRWIRQQFQEAQRLLPDDLEVLPSPLLLQQMEREATQRRDSPTGGLPLPQSAYDGSRLPIRCPRTGLLGHCSSSPLLHPAAEPTFSSHRKKRRHGVASCFSVSEEEVLMPTAAAVFPMPSSATPMENQLRMNARKIKLFRRTILRHPSPELKEKTGAAAQPTSCLQSGAAVLSTACLLSAADGSIATTSARRRLRRKHASLAPVNGGPAGAPAPGPINGGPADTLAPAHATEGLSDASAHAHPTEGLCDASTAAHTTEGLGDTSGPAPVSEGLGDASACPHATEGRPDAPAPVFAVGQLDVPAPTSVFTGGQLDASVPATVFTGGQLDALAPASVFTGGHLDASAPAPGPPSEAPSAHSGWVFVWV</sequence>
<comment type="caution">
    <text evidence="2">The sequence shown here is derived from an EMBL/GenBank/DDBJ whole genome shotgun (WGS) entry which is preliminary data.</text>
</comment>
<dbReference type="Proteomes" id="UP001311232">
    <property type="component" value="Unassembled WGS sequence"/>
</dbReference>